<dbReference type="InterPro" id="IPR020846">
    <property type="entry name" value="MFS_dom"/>
</dbReference>
<dbReference type="GO" id="GO:0012505">
    <property type="term" value="C:endomembrane system"/>
    <property type="evidence" value="ECO:0007669"/>
    <property type="project" value="UniProtKB-SubCell"/>
</dbReference>
<evidence type="ECO:0000256" key="3">
    <source>
        <dbReference type="ARBA" id="ARBA00022692"/>
    </source>
</evidence>
<evidence type="ECO:0000256" key="5">
    <source>
        <dbReference type="ARBA" id="ARBA00023136"/>
    </source>
</evidence>
<evidence type="ECO:0000256" key="7">
    <source>
        <dbReference type="SAM" id="Phobius"/>
    </source>
</evidence>
<dbReference type="GeneID" id="33556882"/>
<dbReference type="InParanoid" id="A0A1Y1UMF8"/>
<accession>A0A1Y1UMF8</accession>
<dbReference type="GO" id="GO:0005886">
    <property type="term" value="C:plasma membrane"/>
    <property type="evidence" value="ECO:0007669"/>
    <property type="project" value="TreeGrafter"/>
</dbReference>
<dbReference type="SUPFAM" id="SSF103473">
    <property type="entry name" value="MFS general substrate transporter"/>
    <property type="match status" value="1"/>
</dbReference>
<dbReference type="Pfam" id="PF07690">
    <property type="entry name" value="MFS_1"/>
    <property type="match status" value="1"/>
</dbReference>
<protein>
    <submittedName>
        <fullName evidence="9">Major facilitator superfamily domain-containing protein</fullName>
    </submittedName>
</protein>
<feature type="transmembrane region" description="Helical" evidence="7">
    <location>
        <begin position="261"/>
        <end position="282"/>
    </location>
</feature>
<evidence type="ECO:0000313" key="9">
    <source>
        <dbReference type="EMBL" id="ORX39172.1"/>
    </source>
</evidence>
<feature type="compositionally biased region" description="Polar residues" evidence="6">
    <location>
        <begin position="9"/>
        <end position="21"/>
    </location>
</feature>
<organism evidence="9 10">
    <name type="scientific">Kockovaella imperatae</name>
    <dbReference type="NCBI Taxonomy" id="4999"/>
    <lineage>
        <taxon>Eukaryota</taxon>
        <taxon>Fungi</taxon>
        <taxon>Dikarya</taxon>
        <taxon>Basidiomycota</taxon>
        <taxon>Agaricomycotina</taxon>
        <taxon>Tremellomycetes</taxon>
        <taxon>Tremellales</taxon>
        <taxon>Cuniculitremaceae</taxon>
        <taxon>Kockovaella</taxon>
    </lineage>
</organism>
<feature type="transmembrane region" description="Helical" evidence="7">
    <location>
        <begin position="221"/>
        <end position="240"/>
    </location>
</feature>
<sequence length="454" mass="49035">MPTADRRPLTSNLEPDSSRSYGATGPTHDDAAATSPLSGGLNTPTDENTALVPGKTPEKVHKQFREIWPLCLGLWTAVFCSALGATVVANLQIEIGSYFNAGSLAAWLGTSYLLGLTAMTPLYGRLAQVLGRKGCMMLALSFFFTGTLMCAIAPSMNFILVARCIAGAGSGGLLTVTAIIISDLVSLADRGMYQSGVNVLFGAGAASGAFVGGVIADRFGWRMAFWIQLAPILIATILVITQVHVPHIKDESSAWDKLKKIDWLGSFVLMVSISSLSFASSLMTASGYPLRHPLVWGLYALCIVSLPLFAIIERRAKEPILPMTFLTRIQPSLVLFGLFLCTASAFSRLYMQPVYLHVTRGLDGSHTGLLLLPSSIAGSASSLYAGWHMRHYKEYKWCQTVFSIIPWIQALSIIVLWGPTTNVHELWIEMAIAAIGGGCIITTLLSEWFVPIVR</sequence>
<name>A0A1Y1UMF8_9TREE</name>
<evidence type="ECO:0000313" key="10">
    <source>
        <dbReference type="Proteomes" id="UP000193218"/>
    </source>
</evidence>
<dbReference type="GO" id="GO:0015174">
    <property type="term" value="F:basic amino acid transmembrane transporter activity"/>
    <property type="evidence" value="ECO:0007669"/>
    <property type="project" value="TreeGrafter"/>
</dbReference>
<dbReference type="AlphaFoldDB" id="A0A1Y1UMF8"/>
<dbReference type="GO" id="GO:0000329">
    <property type="term" value="C:fungal-type vacuole membrane"/>
    <property type="evidence" value="ECO:0007669"/>
    <property type="project" value="TreeGrafter"/>
</dbReference>
<keyword evidence="10" id="KW-1185">Reference proteome</keyword>
<evidence type="ECO:0000256" key="4">
    <source>
        <dbReference type="ARBA" id="ARBA00022989"/>
    </source>
</evidence>
<keyword evidence="5 7" id="KW-0472">Membrane</keyword>
<feature type="transmembrane region" description="Helical" evidence="7">
    <location>
        <begin position="104"/>
        <end position="123"/>
    </location>
</feature>
<keyword evidence="2" id="KW-0813">Transport</keyword>
<feature type="compositionally biased region" description="Polar residues" evidence="6">
    <location>
        <begin position="35"/>
        <end position="47"/>
    </location>
</feature>
<dbReference type="EMBL" id="NBSH01000003">
    <property type="protein sequence ID" value="ORX39172.1"/>
    <property type="molecule type" value="Genomic_DNA"/>
</dbReference>
<comment type="caution">
    <text evidence="9">The sequence shown here is derived from an EMBL/GenBank/DDBJ whole genome shotgun (WGS) entry which is preliminary data.</text>
</comment>
<dbReference type="STRING" id="4999.A0A1Y1UMF8"/>
<feature type="transmembrane region" description="Helical" evidence="7">
    <location>
        <begin position="135"/>
        <end position="154"/>
    </location>
</feature>
<feature type="transmembrane region" description="Helical" evidence="7">
    <location>
        <begin position="197"/>
        <end position="215"/>
    </location>
</feature>
<feature type="transmembrane region" description="Helical" evidence="7">
    <location>
        <begin position="370"/>
        <end position="389"/>
    </location>
</feature>
<dbReference type="PANTHER" id="PTHR23501">
    <property type="entry name" value="MAJOR FACILITATOR SUPERFAMILY"/>
    <property type="match status" value="1"/>
</dbReference>
<dbReference type="OrthoDB" id="3437016at2759"/>
<comment type="subcellular location">
    <subcellularLocation>
        <location evidence="1">Endomembrane system</location>
        <topology evidence="1">Multi-pass membrane protein</topology>
    </subcellularLocation>
</comment>
<evidence type="ECO:0000256" key="1">
    <source>
        <dbReference type="ARBA" id="ARBA00004127"/>
    </source>
</evidence>
<reference evidence="9 10" key="1">
    <citation type="submission" date="2017-03" db="EMBL/GenBank/DDBJ databases">
        <title>Widespread Adenine N6-methylation of Active Genes in Fungi.</title>
        <authorList>
            <consortium name="DOE Joint Genome Institute"/>
            <person name="Mondo S.J."/>
            <person name="Dannebaum R.O."/>
            <person name="Kuo R.C."/>
            <person name="Louie K.B."/>
            <person name="Bewick A.J."/>
            <person name="Labutti K."/>
            <person name="Haridas S."/>
            <person name="Kuo A."/>
            <person name="Salamov A."/>
            <person name="Ahrendt S.R."/>
            <person name="Lau R."/>
            <person name="Bowen B.P."/>
            <person name="Lipzen A."/>
            <person name="Sullivan W."/>
            <person name="Andreopoulos W.B."/>
            <person name="Clum A."/>
            <person name="Lindquist E."/>
            <person name="Daum C."/>
            <person name="Northen T.R."/>
            <person name="Ramamoorthy G."/>
            <person name="Schmitz R.J."/>
            <person name="Gryganskyi A."/>
            <person name="Culley D."/>
            <person name="Magnuson J."/>
            <person name="James T.Y."/>
            <person name="O'Malley M.A."/>
            <person name="Stajich J.E."/>
            <person name="Spatafora J.W."/>
            <person name="Visel A."/>
            <person name="Grigoriev I.V."/>
        </authorList>
    </citation>
    <scope>NUCLEOTIDE SEQUENCE [LARGE SCALE GENOMIC DNA]</scope>
    <source>
        <strain evidence="9 10">NRRL Y-17943</strain>
    </source>
</reference>
<dbReference type="InterPro" id="IPR036259">
    <property type="entry name" value="MFS_trans_sf"/>
</dbReference>
<dbReference type="InterPro" id="IPR011701">
    <property type="entry name" value="MFS"/>
</dbReference>
<gene>
    <name evidence="9" type="ORF">BD324DRAFT_618729</name>
</gene>
<dbReference type="Gene3D" id="1.20.1250.20">
    <property type="entry name" value="MFS general substrate transporter like domains"/>
    <property type="match status" value="1"/>
</dbReference>
<feature type="transmembrane region" description="Helical" evidence="7">
    <location>
        <begin position="426"/>
        <end position="450"/>
    </location>
</feature>
<evidence type="ECO:0000256" key="6">
    <source>
        <dbReference type="SAM" id="MobiDB-lite"/>
    </source>
</evidence>
<evidence type="ECO:0000256" key="2">
    <source>
        <dbReference type="ARBA" id="ARBA00022448"/>
    </source>
</evidence>
<evidence type="ECO:0000259" key="8">
    <source>
        <dbReference type="PROSITE" id="PS50850"/>
    </source>
</evidence>
<feature type="transmembrane region" description="Helical" evidence="7">
    <location>
        <begin position="67"/>
        <end position="92"/>
    </location>
</feature>
<keyword evidence="3 7" id="KW-0812">Transmembrane</keyword>
<dbReference type="PROSITE" id="PS50850">
    <property type="entry name" value="MFS"/>
    <property type="match status" value="1"/>
</dbReference>
<dbReference type="RefSeq" id="XP_021873035.1">
    <property type="nucleotide sequence ID" value="XM_022015074.1"/>
</dbReference>
<proteinExistence type="predicted"/>
<feature type="transmembrane region" description="Helical" evidence="7">
    <location>
        <begin position="294"/>
        <end position="312"/>
    </location>
</feature>
<dbReference type="Gene3D" id="1.20.1720.10">
    <property type="entry name" value="Multidrug resistance protein D"/>
    <property type="match status" value="1"/>
</dbReference>
<feature type="transmembrane region" description="Helical" evidence="7">
    <location>
        <begin position="401"/>
        <end position="420"/>
    </location>
</feature>
<keyword evidence="4 7" id="KW-1133">Transmembrane helix</keyword>
<feature type="region of interest" description="Disordered" evidence="6">
    <location>
        <begin position="1"/>
        <end position="47"/>
    </location>
</feature>
<feature type="domain" description="Major facilitator superfamily (MFS) profile" evidence="8">
    <location>
        <begin position="70"/>
        <end position="454"/>
    </location>
</feature>
<dbReference type="PANTHER" id="PTHR23501:SF191">
    <property type="entry name" value="VACUOLAR BASIC AMINO ACID TRANSPORTER 4"/>
    <property type="match status" value="1"/>
</dbReference>
<feature type="transmembrane region" description="Helical" evidence="7">
    <location>
        <begin position="333"/>
        <end position="350"/>
    </location>
</feature>
<dbReference type="Proteomes" id="UP000193218">
    <property type="component" value="Unassembled WGS sequence"/>
</dbReference>
<feature type="transmembrane region" description="Helical" evidence="7">
    <location>
        <begin position="160"/>
        <end position="185"/>
    </location>
</feature>